<dbReference type="Proteomes" id="UP001189429">
    <property type="component" value="Unassembled WGS sequence"/>
</dbReference>
<feature type="region of interest" description="Disordered" evidence="2">
    <location>
        <begin position="135"/>
        <end position="207"/>
    </location>
</feature>
<organism evidence="3 4">
    <name type="scientific">Prorocentrum cordatum</name>
    <dbReference type="NCBI Taxonomy" id="2364126"/>
    <lineage>
        <taxon>Eukaryota</taxon>
        <taxon>Sar</taxon>
        <taxon>Alveolata</taxon>
        <taxon>Dinophyceae</taxon>
        <taxon>Prorocentrales</taxon>
        <taxon>Prorocentraceae</taxon>
        <taxon>Prorocentrum</taxon>
    </lineage>
</organism>
<keyword evidence="1" id="KW-0175">Coiled coil</keyword>
<sequence length="223" mass="23984">RLDDINAFFKSSLLGDTEMDRQVRAQYVKERDELQARLEAAKHLEKNANALSNKLQDARRNQAACQAKRESAELAVQKAQQALEQAREDETEPATAILELETRLRGALGGGEKFAADLATMAACVGRFKGEAAAAQAQAAPREQGPEAAPGGMPGAPGPDMEVGESAAGDVDDLDAETRRQHLKSCGVEVPVPAEGGDDPAPLRGQLKRQLNSFYTVHKKLKK</sequence>
<accession>A0ABN9VHM0</accession>
<name>A0ABN9VHM0_9DINO</name>
<evidence type="ECO:0000313" key="4">
    <source>
        <dbReference type="Proteomes" id="UP001189429"/>
    </source>
</evidence>
<comment type="caution">
    <text evidence="3">The sequence shown here is derived from an EMBL/GenBank/DDBJ whole genome shotgun (WGS) entry which is preliminary data.</text>
</comment>
<reference evidence="3" key="1">
    <citation type="submission" date="2023-10" db="EMBL/GenBank/DDBJ databases">
        <authorList>
            <person name="Chen Y."/>
            <person name="Shah S."/>
            <person name="Dougan E. K."/>
            <person name="Thang M."/>
            <person name="Chan C."/>
        </authorList>
    </citation>
    <scope>NUCLEOTIDE SEQUENCE [LARGE SCALE GENOMIC DNA]</scope>
</reference>
<evidence type="ECO:0000256" key="2">
    <source>
        <dbReference type="SAM" id="MobiDB-lite"/>
    </source>
</evidence>
<feature type="coiled-coil region" evidence="1">
    <location>
        <begin position="24"/>
        <end position="92"/>
    </location>
</feature>
<dbReference type="EMBL" id="CAUYUJ010017193">
    <property type="protein sequence ID" value="CAK0872716.1"/>
    <property type="molecule type" value="Genomic_DNA"/>
</dbReference>
<evidence type="ECO:0000313" key="3">
    <source>
        <dbReference type="EMBL" id="CAK0872716.1"/>
    </source>
</evidence>
<evidence type="ECO:0000256" key="1">
    <source>
        <dbReference type="SAM" id="Coils"/>
    </source>
</evidence>
<keyword evidence="4" id="KW-1185">Reference proteome</keyword>
<feature type="non-terminal residue" evidence="3">
    <location>
        <position position="1"/>
    </location>
</feature>
<feature type="non-terminal residue" evidence="3">
    <location>
        <position position="223"/>
    </location>
</feature>
<protein>
    <submittedName>
        <fullName evidence="3">Uncharacterized protein</fullName>
    </submittedName>
</protein>
<proteinExistence type="predicted"/>
<feature type="compositionally biased region" description="Low complexity" evidence="2">
    <location>
        <begin position="135"/>
        <end position="151"/>
    </location>
</feature>
<gene>
    <name evidence="3" type="ORF">PCOR1329_LOCUS58095</name>
</gene>